<dbReference type="PIRSF" id="PIRSF004491">
    <property type="entry name" value="FAD_Synth"/>
    <property type="match status" value="1"/>
</dbReference>
<dbReference type="Pfam" id="PF06574">
    <property type="entry name" value="FAD_syn"/>
    <property type="match status" value="1"/>
</dbReference>
<dbReference type="GO" id="GO:0006747">
    <property type="term" value="P:FAD biosynthetic process"/>
    <property type="evidence" value="ECO:0007669"/>
    <property type="project" value="UniProtKB-UniRule"/>
</dbReference>
<feature type="domain" description="Riboflavin kinase" evidence="15">
    <location>
        <begin position="177"/>
        <end position="301"/>
    </location>
</feature>
<dbReference type="EC" id="2.7.7.2" evidence="14"/>
<reference evidence="16" key="2">
    <citation type="journal article" date="2021" name="PeerJ">
        <title>Extensive microbial diversity within the chicken gut microbiome revealed by metagenomics and culture.</title>
        <authorList>
            <person name="Gilroy R."/>
            <person name="Ravi A."/>
            <person name="Getino M."/>
            <person name="Pursley I."/>
            <person name="Horton D.L."/>
            <person name="Alikhan N.F."/>
            <person name="Baker D."/>
            <person name="Gharbi K."/>
            <person name="Hall N."/>
            <person name="Watson M."/>
            <person name="Adriaenssens E.M."/>
            <person name="Foster-Nyarko E."/>
            <person name="Jarju S."/>
            <person name="Secka A."/>
            <person name="Antonio M."/>
            <person name="Oren A."/>
            <person name="Chaudhuri R.R."/>
            <person name="La Ragione R."/>
            <person name="Hildebrand F."/>
            <person name="Pallen M.J."/>
        </authorList>
    </citation>
    <scope>NUCLEOTIDE SEQUENCE</scope>
    <source>
        <strain evidence="16">CHK152-2871</strain>
    </source>
</reference>
<dbReference type="GO" id="GO:0005524">
    <property type="term" value="F:ATP binding"/>
    <property type="evidence" value="ECO:0007669"/>
    <property type="project" value="UniProtKB-UniRule"/>
</dbReference>
<dbReference type="PANTHER" id="PTHR22749">
    <property type="entry name" value="RIBOFLAVIN KINASE/FMN ADENYLYLTRANSFERASE"/>
    <property type="match status" value="1"/>
</dbReference>
<comment type="pathway">
    <text evidence="2 14">Cofactor biosynthesis; FMN biosynthesis; FMN from riboflavin (ATP route): step 1/1.</text>
</comment>
<evidence type="ECO:0000256" key="4">
    <source>
        <dbReference type="ARBA" id="ARBA00022643"/>
    </source>
</evidence>
<gene>
    <name evidence="16" type="ORF">IAA86_05800</name>
</gene>
<reference evidence="16" key="1">
    <citation type="submission" date="2020-10" db="EMBL/GenBank/DDBJ databases">
        <authorList>
            <person name="Gilroy R."/>
        </authorList>
    </citation>
    <scope>NUCLEOTIDE SEQUENCE</scope>
    <source>
        <strain evidence="16">CHK152-2871</strain>
    </source>
</reference>
<keyword evidence="5 14" id="KW-0808">Transferase</keyword>
<dbReference type="CDD" id="cd02064">
    <property type="entry name" value="FAD_synthetase_N"/>
    <property type="match status" value="1"/>
</dbReference>
<dbReference type="EC" id="2.7.1.26" evidence="14"/>
<evidence type="ECO:0000256" key="14">
    <source>
        <dbReference type="PIRNR" id="PIRNR004491"/>
    </source>
</evidence>
<dbReference type="SMART" id="SM00904">
    <property type="entry name" value="Flavokinase"/>
    <property type="match status" value="1"/>
</dbReference>
<keyword evidence="3 14" id="KW-0285">Flavoprotein</keyword>
<dbReference type="Pfam" id="PF01687">
    <property type="entry name" value="Flavokinase"/>
    <property type="match status" value="1"/>
</dbReference>
<dbReference type="PANTHER" id="PTHR22749:SF6">
    <property type="entry name" value="RIBOFLAVIN KINASE"/>
    <property type="match status" value="1"/>
</dbReference>
<comment type="similarity">
    <text evidence="14">Belongs to the ribF family.</text>
</comment>
<dbReference type="GO" id="GO:0009231">
    <property type="term" value="P:riboflavin biosynthetic process"/>
    <property type="evidence" value="ECO:0007669"/>
    <property type="project" value="InterPro"/>
</dbReference>
<dbReference type="InterPro" id="IPR015865">
    <property type="entry name" value="Riboflavin_kinase_bac/euk"/>
</dbReference>
<sequence length="303" mass="34874">MKVFKTINHNPNLALALGYFDGVHLAHQKLISSVADFAQKNSKKSAVVTFETNPANYFAKEKIYNICSNEERLERIEALGVDFVYMLDFEEYMQFEALEYLENVLVKNFEPCCIAVGYNHKFGRGREGDTKLLSKYSERFNYHFMELTVQKIQSCLISSSNIRQMVTNGHIRNANLLLGHSFSLKNNVVKGNMIARTMGFPTANIFWPNNIVHLPHGVYFGFVIVDKTYPAVINWGKRPTFEGDDEEVIEAHILNFDSKIYGKIIRVLFVMKIRDEIKFPNIEALTKQIQEDVETVRKLARLS</sequence>
<protein>
    <recommendedName>
        <fullName evidence="14">Riboflavin biosynthesis protein</fullName>
    </recommendedName>
    <domain>
        <recommendedName>
            <fullName evidence="14">Riboflavin kinase</fullName>
            <ecNumber evidence="14">2.7.1.26</ecNumber>
        </recommendedName>
        <alternativeName>
            <fullName evidence="14">Flavokinase</fullName>
        </alternativeName>
    </domain>
    <domain>
        <recommendedName>
            <fullName evidence="14">FMN adenylyltransferase</fullName>
            <ecNumber evidence="14">2.7.7.2</ecNumber>
        </recommendedName>
        <alternativeName>
            <fullName evidence="14">FAD pyrophosphorylase</fullName>
        </alternativeName>
        <alternativeName>
            <fullName evidence="14">FAD synthase</fullName>
        </alternativeName>
    </domain>
</protein>
<keyword evidence="9 14" id="KW-0274">FAD</keyword>
<keyword evidence="8 14" id="KW-0418">Kinase</keyword>
<evidence type="ECO:0000256" key="11">
    <source>
        <dbReference type="ARBA" id="ARBA00023268"/>
    </source>
</evidence>
<dbReference type="EMBL" id="DVJQ01000049">
    <property type="protein sequence ID" value="HIS74513.1"/>
    <property type="molecule type" value="Genomic_DNA"/>
</dbReference>
<dbReference type="NCBIfam" id="NF004162">
    <property type="entry name" value="PRK05627.1-5"/>
    <property type="match status" value="1"/>
</dbReference>
<evidence type="ECO:0000256" key="9">
    <source>
        <dbReference type="ARBA" id="ARBA00022827"/>
    </source>
</evidence>
<keyword evidence="10 14" id="KW-0067">ATP-binding</keyword>
<dbReference type="Gene3D" id="3.40.50.620">
    <property type="entry name" value="HUPs"/>
    <property type="match status" value="1"/>
</dbReference>
<comment type="caution">
    <text evidence="16">The sequence shown here is derived from an EMBL/GenBank/DDBJ whole genome shotgun (WGS) entry which is preliminary data.</text>
</comment>
<proteinExistence type="inferred from homology"/>
<evidence type="ECO:0000256" key="6">
    <source>
        <dbReference type="ARBA" id="ARBA00022695"/>
    </source>
</evidence>
<dbReference type="InterPro" id="IPR023468">
    <property type="entry name" value="Riboflavin_kinase"/>
</dbReference>
<evidence type="ECO:0000259" key="15">
    <source>
        <dbReference type="SMART" id="SM00904"/>
    </source>
</evidence>
<evidence type="ECO:0000313" key="17">
    <source>
        <dbReference type="Proteomes" id="UP000886865"/>
    </source>
</evidence>
<dbReference type="InterPro" id="IPR002606">
    <property type="entry name" value="Riboflavin_kinase_bac"/>
</dbReference>
<dbReference type="GO" id="GO:0003919">
    <property type="term" value="F:FMN adenylyltransferase activity"/>
    <property type="evidence" value="ECO:0007669"/>
    <property type="project" value="UniProtKB-UniRule"/>
</dbReference>
<dbReference type="Gene3D" id="2.40.30.30">
    <property type="entry name" value="Riboflavin kinase-like"/>
    <property type="match status" value="1"/>
</dbReference>
<evidence type="ECO:0000256" key="1">
    <source>
        <dbReference type="ARBA" id="ARBA00004726"/>
    </source>
</evidence>
<comment type="pathway">
    <text evidence="1 14">Cofactor biosynthesis; FAD biosynthesis; FAD from FMN: step 1/1.</text>
</comment>
<keyword evidence="4 14" id="KW-0288">FMN</keyword>
<name>A0A9D1JZ14_9BACT</name>
<comment type="catalytic activity">
    <reaction evidence="12 14">
        <text>riboflavin + ATP = FMN + ADP + H(+)</text>
        <dbReference type="Rhea" id="RHEA:14357"/>
        <dbReference type="ChEBI" id="CHEBI:15378"/>
        <dbReference type="ChEBI" id="CHEBI:30616"/>
        <dbReference type="ChEBI" id="CHEBI:57986"/>
        <dbReference type="ChEBI" id="CHEBI:58210"/>
        <dbReference type="ChEBI" id="CHEBI:456216"/>
        <dbReference type="EC" id="2.7.1.26"/>
    </reaction>
</comment>
<organism evidence="16 17">
    <name type="scientific">Candidatus Galligastranaerophilus intestinavium</name>
    <dbReference type="NCBI Taxonomy" id="2840836"/>
    <lineage>
        <taxon>Bacteria</taxon>
        <taxon>Candidatus Galligastranaerophilus</taxon>
    </lineage>
</organism>
<dbReference type="Proteomes" id="UP000886865">
    <property type="component" value="Unassembled WGS sequence"/>
</dbReference>
<accession>A0A9D1JZ14</accession>
<dbReference type="InterPro" id="IPR015864">
    <property type="entry name" value="FAD_synthase"/>
</dbReference>
<evidence type="ECO:0000256" key="10">
    <source>
        <dbReference type="ARBA" id="ARBA00022840"/>
    </source>
</evidence>
<keyword evidence="6 14" id="KW-0548">Nucleotidyltransferase</keyword>
<dbReference type="SUPFAM" id="SSF52374">
    <property type="entry name" value="Nucleotidylyl transferase"/>
    <property type="match status" value="1"/>
</dbReference>
<evidence type="ECO:0000256" key="13">
    <source>
        <dbReference type="ARBA" id="ARBA00049494"/>
    </source>
</evidence>
<evidence type="ECO:0000256" key="12">
    <source>
        <dbReference type="ARBA" id="ARBA00047880"/>
    </source>
</evidence>
<evidence type="ECO:0000256" key="2">
    <source>
        <dbReference type="ARBA" id="ARBA00005201"/>
    </source>
</evidence>
<keyword evidence="7 14" id="KW-0547">Nucleotide-binding</keyword>
<comment type="catalytic activity">
    <reaction evidence="13 14">
        <text>FMN + ATP + H(+) = FAD + diphosphate</text>
        <dbReference type="Rhea" id="RHEA:17237"/>
        <dbReference type="ChEBI" id="CHEBI:15378"/>
        <dbReference type="ChEBI" id="CHEBI:30616"/>
        <dbReference type="ChEBI" id="CHEBI:33019"/>
        <dbReference type="ChEBI" id="CHEBI:57692"/>
        <dbReference type="ChEBI" id="CHEBI:58210"/>
        <dbReference type="EC" id="2.7.7.2"/>
    </reaction>
</comment>
<evidence type="ECO:0000313" key="16">
    <source>
        <dbReference type="EMBL" id="HIS74513.1"/>
    </source>
</evidence>
<evidence type="ECO:0000256" key="7">
    <source>
        <dbReference type="ARBA" id="ARBA00022741"/>
    </source>
</evidence>
<dbReference type="InterPro" id="IPR014729">
    <property type="entry name" value="Rossmann-like_a/b/a_fold"/>
</dbReference>
<dbReference type="InterPro" id="IPR023465">
    <property type="entry name" value="Riboflavin_kinase_dom_sf"/>
</dbReference>
<dbReference type="GO" id="GO:0008531">
    <property type="term" value="F:riboflavin kinase activity"/>
    <property type="evidence" value="ECO:0007669"/>
    <property type="project" value="UniProtKB-UniRule"/>
</dbReference>
<dbReference type="AlphaFoldDB" id="A0A9D1JZ14"/>
<evidence type="ECO:0000256" key="3">
    <source>
        <dbReference type="ARBA" id="ARBA00022630"/>
    </source>
</evidence>
<evidence type="ECO:0000256" key="5">
    <source>
        <dbReference type="ARBA" id="ARBA00022679"/>
    </source>
</evidence>
<dbReference type="NCBIfam" id="TIGR00083">
    <property type="entry name" value="ribF"/>
    <property type="match status" value="1"/>
</dbReference>
<evidence type="ECO:0000256" key="8">
    <source>
        <dbReference type="ARBA" id="ARBA00022777"/>
    </source>
</evidence>
<dbReference type="SUPFAM" id="SSF82114">
    <property type="entry name" value="Riboflavin kinase-like"/>
    <property type="match status" value="1"/>
</dbReference>
<keyword evidence="11" id="KW-0511">Multifunctional enzyme</keyword>
<dbReference type="GO" id="GO:0009398">
    <property type="term" value="P:FMN biosynthetic process"/>
    <property type="evidence" value="ECO:0007669"/>
    <property type="project" value="UniProtKB-UniRule"/>
</dbReference>